<protein>
    <submittedName>
        <fullName evidence="4">ABC transporter substrate-binding protein</fullName>
    </submittedName>
</protein>
<evidence type="ECO:0000256" key="2">
    <source>
        <dbReference type="ARBA" id="ARBA00022729"/>
    </source>
</evidence>
<dbReference type="CDD" id="cd06358">
    <property type="entry name" value="PBP1_NHase"/>
    <property type="match status" value="1"/>
</dbReference>
<dbReference type="EMBL" id="LGLV01000008">
    <property type="protein sequence ID" value="OBZ95068.1"/>
    <property type="molecule type" value="Genomic_DNA"/>
</dbReference>
<accession>A0A1C7P1F5</accession>
<dbReference type="Pfam" id="PF13458">
    <property type="entry name" value="Peripla_BP_6"/>
    <property type="match status" value="1"/>
</dbReference>
<comment type="similarity">
    <text evidence="1">Belongs to the leucine-binding protein family.</text>
</comment>
<sequence length="355" mass="38786">MFRRRSEKTLRIGLLVPFQGADAIWGPSCQYSAVLAAAELNERGGILGRQIELLAADAGGSPEAVVERARQLVEKDGANVLVGVHLSSVRLALSREFSGRIPYVFAPLYEGGIEGSDVFAIGEVPERQFSGPARWMMETLKAKRWFLIGNDYVWPRASHRWMKRFVEENGGEIVGEEYVGIGQEETGHLVDMIEQANPDVVFQSLVGSECIPFNRTFAERGLAGRILRFSGAIEENTLLAIGEENTENLYCAAGYFSALQTPENLRFLKRYRDAFGITAPVQGVLSEACYEALQFLGALAARAGTFWLADLAGAMEGLSFSSARGVTTVRNGVACGPTFLARADGAQFEVLQRFG</sequence>
<gene>
    <name evidence="4" type="ORF">ADU59_13225</name>
</gene>
<evidence type="ECO:0000256" key="1">
    <source>
        <dbReference type="ARBA" id="ARBA00010062"/>
    </source>
</evidence>
<evidence type="ECO:0000313" key="4">
    <source>
        <dbReference type="EMBL" id="OBZ95068.1"/>
    </source>
</evidence>
<evidence type="ECO:0000313" key="5">
    <source>
        <dbReference type="Proteomes" id="UP000093111"/>
    </source>
</evidence>
<name>A0A1C7P1F5_9HYPH</name>
<proteinExistence type="inferred from homology"/>
<dbReference type="AlphaFoldDB" id="A0A1C7P1F5"/>
<dbReference type="PANTHER" id="PTHR47628">
    <property type="match status" value="1"/>
</dbReference>
<keyword evidence="5" id="KW-1185">Reference proteome</keyword>
<dbReference type="PATRIC" id="fig|1612624.7.peg.4549"/>
<dbReference type="InterPro" id="IPR028082">
    <property type="entry name" value="Peripla_BP_I"/>
</dbReference>
<comment type="caution">
    <text evidence="4">The sequence shown here is derived from an EMBL/GenBank/DDBJ whole genome shotgun (WGS) entry which is preliminary data.</text>
</comment>
<feature type="domain" description="Leucine-binding protein" evidence="3">
    <location>
        <begin position="9"/>
        <end position="344"/>
    </location>
</feature>
<dbReference type="Gene3D" id="3.40.50.2300">
    <property type="match status" value="2"/>
</dbReference>
<reference evidence="4 5" key="1">
    <citation type="journal article" date="2016" name="Syst. Appl. Microbiol.">
        <title>Pararhizobium polonicum sp. nov. isolated from tumors on stone fruit rootstocks.</title>
        <authorList>
            <person name="Pulawska J."/>
            <person name="Kuzmanovic N."/>
            <person name="Willems A."/>
            <person name="Pothier J.F."/>
        </authorList>
    </citation>
    <scope>NUCLEOTIDE SEQUENCE [LARGE SCALE GENOMIC DNA]</scope>
    <source>
        <strain evidence="4 5">F5.1</strain>
    </source>
</reference>
<dbReference type="PANTHER" id="PTHR47628:SF1">
    <property type="entry name" value="ALIPHATIC AMIDASE EXPRESSION-REGULATING PROTEIN"/>
    <property type="match status" value="1"/>
</dbReference>
<organism evidence="4 5">
    <name type="scientific">Pararhizobium polonicum</name>
    <dbReference type="NCBI Taxonomy" id="1612624"/>
    <lineage>
        <taxon>Bacteria</taxon>
        <taxon>Pseudomonadati</taxon>
        <taxon>Pseudomonadota</taxon>
        <taxon>Alphaproteobacteria</taxon>
        <taxon>Hyphomicrobiales</taxon>
        <taxon>Rhizobiaceae</taxon>
        <taxon>Rhizobium/Agrobacterium group</taxon>
        <taxon>Pararhizobium</taxon>
    </lineage>
</organism>
<dbReference type="SUPFAM" id="SSF53822">
    <property type="entry name" value="Periplasmic binding protein-like I"/>
    <property type="match status" value="1"/>
</dbReference>
<keyword evidence="2" id="KW-0732">Signal</keyword>
<dbReference type="STRING" id="1612624.ADU59_13225"/>
<dbReference type="InterPro" id="IPR028081">
    <property type="entry name" value="Leu-bd"/>
</dbReference>
<evidence type="ECO:0000259" key="3">
    <source>
        <dbReference type="Pfam" id="PF13458"/>
    </source>
</evidence>
<dbReference type="Proteomes" id="UP000093111">
    <property type="component" value="Unassembled WGS sequence"/>
</dbReference>